<evidence type="ECO:0000313" key="3">
    <source>
        <dbReference type="Proteomes" id="UP000193719"/>
    </source>
</evidence>
<dbReference type="AlphaFoldDB" id="A0A1Y1V7P9"/>
<dbReference type="EMBL" id="MCFH01000026">
    <property type="protein sequence ID" value="ORX48621.1"/>
    <property type="molecule type" value="Genomic_DNA"/>
</dbReference>
<gene>
    <name evidence="2" type="ORF">BCR36DRAFT_413048</name>
</gene>
<reference evidence="2 3" key="2">
    <citation type="submission" date="2016-08" db="EMBL/GenBank/DDBJ databases">
        <title>Pervasive Adenine N6-methylation of Active Genes in Fungi.</title>
        <authorList>
            <consortium name="DOE Joint Genome Institute"/>
            <person name="Mondo S.J."/>
            <person name="Dannebaum R.O."/>
            <person name="Kuo R.C."/>
            <person name="Labutti K."/>
            <person name="Haridas S."/>
            <person name="Kuo A."/>
            <person name="Salamov A."/>
            <person name="Ahrendt S.R."/>
            <person name="Lipzen A."/>
            <person name="Sullivan W."/>
            <person name="Andreopoulos W.B."/>
            <person name="Clum A."/>
            <person name="Lindquist E."/>
            <person name="Daum C."/>
            <person name="Ramamoorthy G.K."/>
            <person name="Gryganskyi A."/>
            <person name="Culley D."/>
            <person name="Magnuson J.K."/>
            <person name="James T.Y."/>
            <person name="O'Malley M.A."/>
            <person name="Stajich J.E."/>
            <person name="Spatafora J.W."/>
            <person name="Visel A."/>
            <person name="Grigoriev I.V."/>
        </authorList>
    </citation>
    <scope>NUCLEOTIDE SEQUENCE [LARGE SCALE GENOMIC DNA]</scope>
    <source>
        <strain evidence="3">finn</strain>
    </source>
</reference>
<accession>A0A1Y1V7P9</accession>
<feature type="signal peptide" evidence="1">
    <location>
        <begin position="1"/>
        <end position="18"/>
    </location>
</feature>
<comment type="caution">
    <text evidence="2">The sequence shown here is derived from an EMBL/GenBank/DDBJ whole genome shotgun (WGS) entry which is preliminary data.</text>
</comment>
<evidence type="ECO:0000256" key="1">
    <source>
        <dbReference type="SAM" id="SignalP"/>
    </source>
</evidence>
<feature type="chain" id="PRO_5012056161" evidence="1">
    <location>
        <begin position="19"/>
        <end position="145"/>
    </location>
</feature>
<proteinExistence type="predicted"/>
<reference evidence="2 3" key="1">
    <citation type="submission" date="2016-08" db="EMBL/GenBank/DDBJ databases">
        <title>Genomes of anaerobic fungi encode conserved fungal cellulosomes for biomass hydrolysis.</title>
        <authorList>
            <consortium name="DOE Joint Genome Institute"/>
            <person name="Haitjema C.H."/>
            <person name="Gilmore S.P."/>
            <person name="Henske J.K."/>
            <person name="Solomon K.V."/>
            <person name="De Groot R."/>
            <person name="Kuo A."/>
            <person name="Mondo S.J."/>
            <person name="Salamov A.A."/>
            <person name="Labutti K."/>
            <person name="Zhao Z."/>
            <person name="Chiniquy J."/>
            <person name="Barry K."/>
            <person name="Brewer H.M."/>
            <person name="Purvine S.O."/>
            <person name="Wright A.T."/>
            <person name="Boxma B."/>
            <person name="Van Alen T."/>
            <person name="Hackstein J.H."/>
            <person name="Baker S.E."/>
            <person name="Grigoriev I.V."/>
            <person name="O'Malley M.A."/>
        </authorList>
    </citation>
    <scope>NUCLEOTIDE SEQUENCE [LARGE SCALE GENOMIC DNA]</scope>
    <source>
        <strain evidence="3">finn</strain>
    </source>
</reference>
<keyword evidence="1" id="KW-0732">Signal</keyword>
<organism evidence="2 3">
    <name type="scientific">Piromyces finnis</name>
    <dbReference type="NCBI Taxonomy" id="1754191"/>
    <lineage>
        <taxon>Eukaryota</taxon>
        <taxon>Fungi</taxon>
        <taxon>Fungi incertae sedis</taxon>
        <taxon>Chytridiomycota</taxon>
        <taxon>Chytridiomycota incertae sedis</taxon>
        <taxon>Neocallimastigomycetes</taxon>
        <taxon>Neocallimastigales</taxon>
        <taxon>Neocallimastigaceae</taxon>
        <taxon>Piromyces</taxon>
    </lineage>
</organism>
<keyword evidence="3" id="KW-1185">Reference proteome</keyword>
<evidence type="ECO:0000313" key="2">
    <source>
        <dbReference type="EMBL" id="ORX48621.1"/>
    </source>
</evidence>
<name>A0A1Y1V7P9_9FUNG</name>
<dbReference type="Proteomes" id="UP000193719">
    <property type="component" value="Unassembled WGS sequence"/>
</dbReference>
<sequence>MNKYSFLFFLALIAIAYGQSVKTIPADIQSDAKAIPSDTKAIPTGIPNTGDAVTTAKAAPSAPKTSKAPPSEFLASITTINQAKATKTVPPEILTQASQASAAATATNKIGGAAGDNSANVSSVNALKISGTFFAFVVAYIMSLF</sequence>
<protein>
    <submittedName>
        <fullName evidence="2">Uncharacterized protein</fullName>
    </submittedName>
</protein>